<evidence type="ECO:0000256" key="2">
    <source>
        <dbReference type="ARBA" id="ARBA00023015"/>
    </source>
</evidence>
<dbReference type="InterPro" id="IPR005119">
    <property type="entry name" value="LysR_subst-bd"/>
</dbReference>
<dbReference type="Gene3D" id="1.10.10.10">
    <property type="entry name" value="Winged helix-like DNA-binding domain superfamily/Winged helix DNA-binding domain"/>
    <property type="match status" value="1"/>
</dbReference>
<dbReference type="Gene3D" id="3.40.190.290">
    <property type="match status" value="1"/>
</dbReference>
<dbReference type="EMBL" id="MCAS01000037">
    <property type="protein sequence ID" value="RKF36709.1"/>
    <property type="molecule type" value="Genomic_DNA"/>
</dbReference>
<evidence type="ECO:0000313" key="6">
    <source>
        <dbReference type="EMBL" id="RKF36709.1"/>
    </source>
</evidence>
<dbReference type="OrthoDB" id="5914299at2"/>
<gene>
    <name evidence="6" type="ORF">BCY88_35325</name>
</gene>
<evidence type="ECO:0000256" key="4">
    <source>
        <dbReference type="ARBA" id="ARBA00023163"/>
    </source>
</evidence>
<dbReference type="SUPFAM" id="SSF46785">
    <property type="entry name" value="Winged helix' DNA-binding domain"/>
    <property type="match status" value="1"/>
</dbReference>
<dbReference type="PANTHER" id="PTHR30419">
    <property type="entry name" value="HTH-TYPE TRANSCRIPTIONAL REGULATOR YBHD"/>
    <property type="match status" value="1"/>
</dbReference>
<keyword evidence="2" id="KW-0805">Transcription regulation</keyword>
<accession>A0A3R7IJM8</accession>
<evidence type="ECO:0000256" key="1">
    <source>
        <dbReference type="ARBA" id="ARBA00009437"/>
    </source>
</evidence>
<keyword evidence="4" id="KW-0804">Transcription</keyword>
<feature type="domain" description="HTH lysR-type" evidence="5">
    <location>
        <begin position="11"/>
        <end position="68"/>
    </location>
</feature>
<dbReference type="InterPro" id="IPR050950">
    <property type="entry name" value="HTH-type_LysR_regulators"/>
</dbReference>
<reference evidence="6 7" key="1">
    <citation type="submission" date="2016-07" db="EMBL/GenBank/DDBJ databases">
        <title>Genome analysis of Burkholderia fungorum ES3-20.</title>
        <authorList>
            <person name="Xu D."/>
            <person name="Yao R."/>
            <person name="Zheng S."/>
        </authorList>
    </citation>
    <scope>NUCLEOTIDE SEQUENCE [LARGE SCALE GENOMIC DNA]</scope>
    <source>
        <strain evidence="6 7">ES3-20</strain>
    </source>
</reference>
<dbReference type="PROSITE" id="PS50931">
    <property type="entry name" value="HTH_LYSR"/>
    <property type="match status" value="1"/>
</dbReference>
<comment type="similarity">
    <text evidence="1">Belongs to the LysR transcriptional regulatory family.</text>
</comment>
<dbReference type="PRINTS" id="PR00039">
    <property type="entry name" value="HTHLYSR"/>
</dbReference>
<sequence length="331" mass="36604">MGMTELSLRRLRLRHIELLDSFRTNSTVRAVAETLHLSQPAISKMVREIEETCGMELFIRSRRGMQPTAHGLILIRQAGHMIQHLRAADEQFKALEAGASGLLRIGSSSMTHELQPAIVELQRDFPGLLVRIRQARPRQLVADLLAGDLDCAVTSLPPDWLAEPEATQLTLETIAKDHLCVVVSRKHPLAMKKALDWRDLIGERWAVSELDGLTRQQLISVYLQRGLAPPTPSLESINHKTILEVVSLDPGLLGVLRWNQAQQDSALYGLKILPVGPPVPLPEISFIVPKYAAAEPAVVERLRAALLGHRPRAGSARQLAPGRNARTRSSS</sequence>
<evidence type="ECO:0000256" key="3">
    <source>
        <dbReference type="ARBA" id="ARBA00023125"/>
    </source>
</evidence>
<dbReference type="Proteomes" id="UP000283709">
    <property type="component" value="Unassembled WGS sequence"/>
</dbReference>
<dbReference type="GO" id="GO:0003700">
    <property type="term" value="F:DNA-binding transcription factor activity"/>
    <property type="evidence" value="ECO:0007669"/>
    <property type="project" value="InterPro"/>
</dbReference>
<evidence type="ECO:0000259" key="5">
    <source>
        <dbReference type="PROSITE" id="PS50931"/>
    </source>
</evidence>
<dbReference type="InterPro" id="IPR000847">
    <property type="entry name" value="LysR_HTH_N"/>
</dbReference>
<dbReference type="SUPFAM" id="SSF53850">
    <property type="entry name" value="Periplasmic binding protein-like II"/>
    <property type="match status" value="1"/>
</dbReference>
<dbReference type="AlphaFoldDB" id="A0A3R7IJM8"/>
<dbReference type="GO" id="GO:0003677">
    <property type="term" value="F:DNA binding"/>
    <property type="evidence" value="ECO:0007669"/>
    <property type="project" value="UniProtKB-KW"/>
</dbReference>
<proteinExistence type="inferred from homology"/>
<dbReference type="Pfam" id="PF03466">
    <property type="entry name" value="LysR_substrate"/>
    <property type="match status" value="1"/>
</dbReference>
<organism evidence="6 7">
    <name type="scientific">Paraburkholderia fungorum</name>
    <dbReference type="NCBI Taxonomy" id="134537"/>
    <lineage>
        <taxon>Bacteria</taxon>
        <taxon>Pseudomonadati</taxon>
        <taxon>Pseudomonadota</taxon>
        <taxon>Betaproteobacteria</taxon>
        <taxon>Burkholderiales</taxon>
        <taxon>Burkholderiaceae</taxon>
        <taxon>Paraburkholderia</taxon>
    </lineage>
</organism>
<keyword evidence="3" id="KW-0238">DNA-binding</keyword>
<dbReference type="PANTHER" id="PTHR30419:SF8">
    <property type="entry name" value="NITROGEN ASSIMILATION TRANSCRIPTIONAL ACTIVATOR-RELATED"/>
    <property type="match status" value="1"/>
</dbReference>
<dbReference type="InterPro" id="IPR036388">
    <property type="entry name" value="WH-like_DNA-bd_sf"/>
</dbReference>
<comment type="caution">
    <text evidence="6">The sequence shown here is derived from an EMBL/GenBank/DDBJ whole genome shotgun (WGS) entry which is preliminary data.</text>
</comment>
<dbReference type="InterPro" id="IPR036390">
    <property type="entry name" value="WH_DNA-bd_sf"/>
</dbReference>
<evidence type="ECO:0000313" key="7">
    <source>
        <dbReference type="Proteomes" id="UP000283709"/>
    </source>
</evidence>
<dbReference type="GO" id="GO:0005829">
    <property type="term" value="C:cytosol"/>
    <property type="evidence" value="ECO:0007669"/>
    <property type="project" value="TreeGrafter"/>
</dbReference>
<name>A0A3R7IJM8_9BURK</name>
<dbReference type="Pfam" id="PF00126">
    <property type="entry name" value="HTH_1"/>
    <property type="match status" value="1"/>
</dbReference>
<dbReference type="CDD" id="cd05466">
    <property type="entry name" value="PBP2_LTTR_substrate"/>
    <property type="match status" value="1"/>
</dbReference>
<protein>
    <recommendedName>
        <fullName evidence="5">HTH lysR-type domain-containing protein</fullName>
    </recommendedName>
</protein>